<keyword evidence="1" id="KW-0472">Membrane</keyword>
<sequence length="113" mass="12198">MPPLWTALACLLSLFLGMTLMYVYRRRLPQHAGAGEGATNVWQLIDHVAAEATRNTVPTGKHHLREPREPAHQSALEKCSHRIHTVVTGTSPASALSFRADSLAAASSSSVTL</sequence>
<comment type="caution">
    <text evidence="2">The sequence shown here is derived from an EMBL/GenBank/DDBJ whole genome shotgun (WGS) entry which is preliminary data.</text>
</comment>
<keyword evidence="3" id="KW-1185">Reference proteome</keyword>
<dbReference type="OrthoDB" id="9948631at2"/>
<feature type="transmembrane region" description="Helical" evidence="1">
    <location>
        <begin position="6"/>
        <end position="24"/>
    </location>
</feature>
<protein>
    <submittedName>
        <fullName evidence="2">Uncharacterized protein</fullName>
    </submittedName>
</protein>
<name>A0A2N3XY76_SACSN</name>
<proteinExistence type="predicted"/>
<dbReference type="Proteomes" id="UP000233786">
    <property type="component" value="Unassembled WGS sequence"/>
</dbReference>
<evidence type="ECO:0000256" key="1">
    <source>
        <dbReference type="SAM" id="Phobius"/>
    </source>
</evidence>
<keyword evidence="1" id="KW-0812">Transmembrane</keyword>
<keyword evidence="1" id="KW-1133">Transmembrane helix</keyword>
<dbReference type="EMBL" id="PJNB01000001">
    <property type="protein sequence ID" value="PKW15579.1"/>
    <property type="molecule type" value="Genomic_DNA"/>
</dbReference>
<reference evidence="2" key="1">
    <citation type="submission" date="2017-12" db="EMBL/GenBank/DDBJ databases">
        <title>Sequencing the genomes of 1000 Actinobacteria strains.</title>
        <authorList>
            <person name="Klenk H.-P."/>
        </authorList>
    </citation>
    <scope>NUCLEOTIDE SEQUENCE [LARGE SCALE GENOMIC DNA]</scope>
    <source>
        <strain evidence="2">DSM 44228</strain>
    </source>
</reference>
<organism evidence="2 3">
    <name type="scientific">Saccharopolyspora spinosa</name>
    <dbReference type="NCBI Taxonomy" id="60894"/>
    <lineage>
        <taxon>Bacteria</taxon>
        <taxon>Bacillati</taxon>
        <taxon>Actinomycetota</taxon>
        <taxon>Actinomycetes</taxon>
        <taxon>Pseudonocardiales</taxon>
        <taxon>Pseudonocardiaceae</taxon>
        <taxon>Saccharopolyspora</taxon>
    </lineage>
</organism>
<accession>A0A2N3XY76</accession>
<dbReference type="RefSeq" id="WP_010313731.1">
    <property type="nucleotide sequence ID" value="NZ_CP061007.1"/>
</dbReference>
<dbReference type="AlphaFoldDB" id="A0A2N3XY76"/>
<gene>
    <name evidence="2" type="ORF">A8926_3310</name>
</gene>
<evidence type="ECO:0000313" key="3">
    <source>
        <dbReference type="Proteomes" id="UP000233786"/>
    </source>
</evidence>
<evidence type="ECO:0000313" key="2">
    <source>
        <dbReference type="EMBL" id="PKW15579.1"/>
    </source>
</evidence>